<dbReference type="EMBL" id="WWSR01000025">
    <property type="protein sequence ID" value="MZJ40288.1"/>
    <property type="molecule type" value="Genomic_DNA"/>
</dbReference>
<sequence>MSSAWIVVDSDEFRNLAAAEREAKTKGVRLAISNPCFEVWLIDHVSPCPETFTSTPQCEKRARDLGVLKSTDPNRSSASKFKSVNLEMIDGNKGQALTNAAKHNTDNKRRAREMNPDNVFAYQVWTDLPDLVYDVFGSGN</sequence>
<proteinExistence type="predicted"/>
<comment type="caution">
    <text evidence="1">The sequence shown here is derived from an EMBL/GenBank/DDBJ whole genome shotgun (WGS) entry which is preliminary data.</text>
</comment>
<dbReference type="AlphaFoldDB" id="A0A6N9JM02"/>
<dbReference type="Pfam" id="PF13707">
    <property type="entry name" value="RloB"/>
    <property type="match status" value="1"/>
</dbReference>
<reference evidence="1 2" key="1">
    <citation type="journal article" date="2019" name="Nat. Med.">
        <title>A library of human gut bacterial isolates paired with longitudinal multiomics data enables mechanistic microbiome research.</title>
        <authorList>
            <person name="Poyet M."/>
            <person name="Groussin M."/>
            <person name="Gibbons S.M."/>
            <person name="Avila-Pacheco J."/>
            <person name="Jiang X."/>
            <person name="Kearney S.M."/>
            <person name="Perrotta A.R."/>
            <person name="Berdy B."/>
            <person name="Zhao S."/>
            <person name="Lieberman T.D."/>
            <person name="Swanson P.K."/>
            <person name="Smith M."/>
            <person name="Roesemann S."/>
            <person name="Alexander J.E."/>
            <person name="Rich S.A."/>
            <person name="Livny J."/>
            <person name="Vlamakis H."/>
            <person name="Clish C."/>
            <person name="Bullock K."/>
            <person name="Deik A."/>
            <person name="Scott J."/>
            <person name="Pierce K.A."/>
            <person name="Xavier R.J."/>
            <person name="Alm E.J."/>
        </authorList>
    </citation>
    <scope>NUCLEOTIDE SEQUENCE [LARGE SCALE GENOMIC DNA]</scope>
    <source>
        <strain evidence="1 2">BIOML-A20</strain>
    </source>
</reference>
<organism evidence="1 2">
    <name type="scientific">Collinsella aerofaciens</name>
    <dbReference type="NCBI Taxonomy" id="74426"/>
    <lineage>
        <taxon>Bacteria</taxon>
        <taxon>Bacillati</taxon>
        <taxon>Actinomycetota</taxon>
        <taxon>Coriobacteriia</taxon>
        <taxon>Coriobacteriales</taxon>
        <taxon>Coriobacteriaceae</taxon>
        <taxon>Collinsella</taxon>
    </lineage>
</organism>
<gene>
    <name evidence="1" type="ORF">GT464_10155</name>
</gene>
<dbReference type="Proteomes" id="UP000469380">
    <property type="component" value="Unassembled WGS sequence"/>
</dbReference>
<evidence type="ECO:0000313" key="2">
    <source>
        <dbReference type="Proteomes" id="UP000469380"/>
    </source>
</evidence>
<accession>A0A6N9JM02</accession>
<dbReference type="RefSeq" id="WP_161161059.1">
    <property type="nucleotide sequence ID" value="NZ_WWSR01000025.1"/>
</dbReference>
<name>A0A6N9JM02_9ACTN</name>
<protein>
    <recommendedName>
        <fullName evidence="3">RloB domain-containing protein</fullName>
    </recommendedName>
</protein>
<evidence type="ECO:0008006" key="3">
    <source>
        <dbReference type="Google" id="ProtNLM"/>
    </source>
</evidence>
<evidence type="ECO:0000313" key="1">
    <source>
        <dbReference type="EMBL" id="MZJ40288.1"/>
    </source>
</evidence>
<dbReference type="InterPro" id="IPR025591">
    <property type="entry name" value="RloB"/>
</dbReference>